<dbReference type="InterPro" id="IPR032466">
    <property type="entry name" value="Metal_Hydrolase"/>
</dbReference>
<dbReference type="Gene3D" id="1.10.2020.10">
    <property type="entry name" value="uronate isomerase, domain 2, chain A"/>
    <property type="match status" value="1"/>
</dbReference>
<evidence type="ECO:0000256" key="2">
    <source>
        <dbReference type="ARBA" id="ARBA00004892"/>
    </source>
</evidence>
<keyword evidence="9" id="KW-1185">Reference proteome</keyword>
<comment type="similarity">
    <text evidence="3 7">Belongs to the metallo-dependent hydrolases superfamily. Uronate isomerase family.</text>
</comment>
<evidence type="ECO:0000256" key="4">
    <source>
        <dbReference type="ARBA" id="ARBA00012546"/>
    </source>
</evidence>
<comment type="caution">
    <text evidence="8">The sequence shown here is derived from an EMBL/GenBank/DDBJ whole genome shotgun (WGS) entry which is preliminary data.</text>
</comment>
<dbReference type="HAMAP" id="MF_00675">
    <property type="entry name" value="UxaC"/>
    <property type="match status" value="1"/>
</dbReference>
<dbReference type="Proteomes" id="UP001589838">
    <property type="component" value="Unassembled WGS sequence"/>
</dbReference>
<organism evidence="8 9">
    <name type="scientific">Halalkalibacter kiskunsagensis</name>
    <dbReference type="NCBI Taxonomy" id="1548599"/>
    <lineage>
        <taxon>Bacteria</taxon>
        <taxon>Bacillati</taxon>
        <taxon>Bacillota</taxon>
        <taxon>Bacilli</taxon>
        <taxon>Bacillales</taxon>
        <taxon>Bacillaceae</taxon>
        <taxon>Halalkalibacter</taxon>
    </lineage>
</organism>
<dbReference type="GO" id="GO:0008880">
    <property type="term" value="F:glucuronate isomerase activity"/>
    <property type="evidence" value="ECO:0007669"/>
    <property type="project" value="UniProtKB-EC"/>
</dbReference>
<evidence type="ECO:0000313" key="8">
    <source>
        <dbReference type="EMBL" id="MFC0473315.1"/>
    </source>
</evidence>
<dbReference type="InterPro" id="IPR003766">
    <property type="entry name" value="Uronate_isomerase"/>
</dbReference>
<evidence type="ECO:0000313" key="9">
    <source>
        <dbReference type="Proteomes" id="UP001589838"/>
    </source>
</evidence>
<evidence type="ECO:0000256" key="5">
    <source>
        <dbReference type="ARBA" id="ARBA00020555"/>
    </source>
</evidence>
<dbReference type="PANTHER" id="PTHR30068:SF4">
    <property type="entry name" value="URONATE ISOMERASE"/>
    <property type="match status" value="1"/>
</dbReference>
<evidence type="ECO:0000256" key="6">
    <source>
        <dbReference type="ARBA" id="ARBA00023235"/>
    </source>
</evidence>
<protein>
    <recommendedName>
        <fullName evidence="5 7">Uronate isomerase</fullName>
        <ecNumber evidence="4 7">5.3.1.12</ecNumber>
    </recommendedName>
    <alternativeName>
        <fullName evidence="7">Glucuronate isomerase</fullName>
    </alternativeName>
    <alternativeName>
        <fullName evidence="7">Uronic isomerase</fullName>
    </alternativeName>
</protein>
<evidence type="ECO:0000256" key="1">
    <source>
        <dbReference type="ARBA" id="ARBA00001165"/>
    </source>
</evidence>
<proteinExistence type="inferred from homology"/>
<dbReference type="RefSeq" id="WP_335959891.1">
    <property type="nucleotide sequence ID" value="NZ_JAXBLX010000007.1"/>
</dbReference>
<evidence type="ECO:0000256" key="3">
    <source>
        <dbReference type="ARBA" id="ARBA00008397"/>
    </source>
</evidence>
<dbReference type="PANTHER" id="PTHR30068">
    <property type="entry name" value="URONATE ISOMERASE"/>
    <property type="match status" value="1"/>
</dbReference>
<dbReference type="Gene3D" id="3.20.20.140">
    <property type="entry name" value="Metal-dependent hydrolases"/>
    <property type="match status" value="1"/>
</dbReference>
<dbReference type="EC" id="5.3.1.12" evidence="4 7"/>
<comment type="catalytic activity">
    <reaction evidence="7">
        <text>aldehydo-D-galacturonate = keto-D-tagaturonate</text>
        <dbReference type="Rhea" id="RHEA:27702"/>
        <dbReference type="ChEBI" id="CHEBI:12952"/>
        <dbReference type="ChEBI" id="CHEBI:17886"/>
    </reaction>
</comment>
<accession>A0ABV6KJT2</accession>
<keyword evidence="6 7" id="KW-0413">Isomerase</keyword>
<reference evidence="8 9" key="1">
    <citation type="submission" date="2024-09" db="EMBL/GenBank/DDBJ databases">
        <authorList>
            <person name="Sun Q."/>
            <person name="Mori K."/>
        </authorList>
    </citation>
    <scope>NUCLEOTIDE SEQUENCE [LARGE SCALE GENOMIC DNA]</scope>
    <source>
        <strain evidence="8 9">NCAIM B.02610</strain>
    </source>
</reference>
<dbReference type="EMBL" id="JBHLUX010000093">
    <property type="protein sequence ID" value="MFC0473315.1"/>
    <property type="molecule type" value="Genomic_DNA"/>
</dbReference>
<gene>
    <name evidence="7 8" type="primary">uxaC</name>
    <name evidence="8" type="ORF">ACFFHM_23130</name>
</gene>
<dbReference type="SUPFAM" id="SSF51556">
    <property type="entry name" value="Metallo-dependent hydrolases"/>
    <property type="match status" value="1"/>
</dbReference>
<comment type="pathway">
    <text evidence="2 7">Carbohydrate metabolism; pentose and glucuronate interconversion.</text>
</comment>
<dbReference type="NCBIfam" id="NF002794">
    <property type="entry name" value="PRK02925.1"/>
    <property type="match status" value="1"/>
</dbReference>
<comment type="catalytic activity">
    <reaction evidence="1 7">
        <text>D-glucuronate = D-fructuronate</text>
        <dbReference type="Rhea" id="RHEA:13049"/>
        <dbReference type="ChEBI" id="CHEBI:58720"/>
        <dbReference type="ChEBI" id="CHEBI:59863"/>
        <dbReference type="EC" id="5.3.1.12"/>
    </reaction>
</comment>
<evidence type="ECO:0000256" key="7">
    <source>
        <dbReference type="HAMAP-Rule" id="MF_00675"/>
    </source>
</evidence>
<dbReference type="Pfam" id="PF02614">
    <property type="entry name" value="UxaC"/>
    <property type="match status" value="1"/>
</dbReference>
<name>A0ABV6KJT2_9BACI</name>
<sequence>MTKSITKPFIHEDFLLRNDAAKVLYHDYAKNMPIYDYHCHISPKEIAENKAFTNLSEIWLHGDHYKWRAMRTLGIDEKYITGDSDDREKFQQWAKAVPHTIGNPLYHWTHLELKRYFGVDVLLNEYTADDIWVHCNTLLQSGELTTQKIIEKFQVNAICTTDDPVDTLEHHQSILQNDAVQTKVLPAFRPDKAVEIGRPEFNQYIAKLAEAADIEIETYEDLLAAIENRANYFHENGCRISDHGIETVPFEECTFEEASKIFQKVKTGESISKSEEMKYKTFTMLFLGRLYHSLGWAMQLHIGAIRNNNQRMFATLGADTGFDSIHDLEVARPLNGFLNALDKENELPKTILYNLNPNDNYVLATAIGNFQSSGINGKMQFGSGWWYNDQKEGMRRQMTDLANIGLLSSFVGMLTDSRSFLSYPRHEYFRRVLCDLVGEWVENGEAPRDYQLLGTMIENICYHNANQYFQIK</sequence>